<organism evidence="3 4">
    <name type="scientific">Trinickia dinghuensis</name>
    <dbReference type="NCBI Taxonomy" id="2291023"/>
    <lineage>
        <taxon>Bacteria</taxon>
        <taxon>Pseudomonadati</taxon>
        <taxon>Pseudomonadota</taxon>
        <taxon>Betaproteobacteria</taxon>
        <taxon>Burkholderiales</taxon>
        <taxon>Burkholderiaceae</taxon>
        <taxon>Trinickia</taxon>
    </lineage>
</organism>
<dbReference type="RefSeq" id="WP_115535431.1">
    <property type="nucleotide sequence ID" value="NZ_QRGA01000011.1"/>
</dbReference>
<evidence type="ECO:0000313" key="4">
    <source>
        <dbReference type="Proteomes" id="UP000256838"/>
    </source>
</evidence>
<comment type="caution">
    <text evidence="3">The sequence shown here is derived from an EMBL/GenBank/DDBJ whole genome shotgun (WGS) entry which is preliminary data.</text>
</comment>
<evidence type="ECO:0000259" key="2">
    <source>
        <dbReference type="Pfam" id="PF12146"/>
    </source>
</evidence>
<dbReference type="EMBL" id="QRGA01000011">
    <property type="protein sequence ID" value="RDU97034.1"/>
    <property type="molecule type" value="Genomic_DNA"/>
</dbReference>
<dbReference type="AlphaFoldDB" id="A0A3D8JWN5"/>
<feature type="domain" description="Serine aminopeptidase S33" evidence="2">
    <location>
        <begin position="42"/>
        <end position="269"/>
    </location>
</feature>
<dbReference type="InterPro" id="IPR022742">
    <property type="entry name" value="Hydrolase_4"/>
</dbReference>
<dbReference type="SUPFAM" id="SSF53474">
    <property type="entry name" value="alpha/beta-Hydrolases"/>
    <property type="match status" value="1"/>
</dbReference>
<keyword evidence="4" id="KW-1185">Reference proteome</keyword>
<dbReference type="GO" id="GO:0016787">
    <property type="term" value="F:hydrolase activity"/>
    <property type="evidence" value="ECO:0007669"/>
    <property type="project" value="UniProtKB-KW"/>
</dbReference>
<dbReference type="Pfam" id="PF12146">
    <property type="entry name" value="Hydrolase_4"/>
    <property type="match status" value="1"/>
</dbReference>
<feature type="region of interest" description="Disordered" evidence="1">
    <location>
        <begin position="321"/>
        <end position="340"/>
    </location>
</feature>
<dbReference type="Proteomes" id="UP000256838">
    <property type="component" value="Unassembled WGS sequence"/>
</dbReference>
<dbReference type="PIRSF" id="PIRSF037442">
    <property type="entry name" value="UCP037442_abhydr"/>
    <property type="match status" value="1"/>
</dbReference>
<dbReference type="OrthoDB" id="9785076at2"/>
<gene>
    <name evidence="3" type="ORF">DWV00_20505</name>
</gene>
<reference evidence="3 4" key="1">
    <citation type="submission" date="2018-08" db="EMBL/GenBank/DDBJ databases">
        <title>Paraburkholderia sp. DHOM06 isolated from forest soil.</title>
        <authorList>
            <person name="Gao Z.-H."/>
            <person name="Qiu L.-H."/>
        </authorList>
    </citation>
    <scope>NUCLEOTIDE SEQUENCE [LARGE SCALE GENOMIC DNA]</scope>
    <source>
        <strain evidence="3 4">DHOM06</strain>
    </source>
</reference>
<dbReference type="InterPro" id="IPR029058">
    <property type="entry name" value="AB_hydrolase_fold"/>
</dbReference>
<dbReference type="InterPro" id="IPR017208">
    <property type="entry name" value="UCP037442_abhydr"/>
</dbReference>
<evidence type="ECO:0000256" key="1">
    <source>
        <dbReference type="SAM" id="MobiDB-lite"/>
    </source>
</evidence>
<evidence type="ECO:0000313" key="3">
    <source>
        <dbReference type="EMBL" id="RDU97034.1"/>
    </source>
</evidence>
<keyword evidence="3" id="KW-0378">Hydrolase</keyword>
<proteinExistence type="predicted"/>
<accession>A0A3D8JWN5</accession>
<protein>
    <submittedName>
        <fullName evidence="3">Alpha/beta fold hydrolase</fullName>
    </submittedName>
</protein>
<dbReference type="Gene3D" id="3.40.50.1820">
    <property type="entry name" value="alpha/beta hydrolase"/>
    <property type="match status" value="1"/>
</dbReference>
<sequence length="340" mass="37539">MEDQTADASAPRSVTFEAPDGMPIRGFAWQADPGGGVGGAARPVVIVNPATSVRCRYYFRFASYLFAHGRDVLLYDYRGIGESRPARLAGFEANWLDWGALDFEAALRFAATRFAGQSIDVVAHSIGGCLMGLAPSNAAIRRAVTVGAQYAYWRDYAQAHRLAMLLKWHVAMPALAAVFGYVPARRLGWMEDTPRGVARSWARSRARFEQTYGARPFSLDDRRIDALVRQFSSVRAPLLAISTSDDPFGTVPAIERLLAYFDGCDERIHLRVEPRAIDADAIGHFAFFHSRFESRLWPIVLHWLETATLARGTPGDLVSLRPPRRGPAARTGRAVDASLV</sequence>
<name>A0A3D8JWN5_9BURK</name>